<dbReference type="RefSeq" id="WP_111265058.1">
    <property type="nucleotide sequence ID" value="NZ_CP029843.1"/>
</dbReference>
<evidence type="ECO:0000256" key="1">
    <source>
        <dbReference type="ARBA" id="ARBA00001913"/>
    </source>
</evidence>
<dbReference type="AlphaFoldDB" id="A0A2U9T3C3"/>
<evidence type="ECO:0000313" key="8">
    <source>
        <dbReference type="Proteomes" id="UP000249447"/>
    </source>
</evidence>
<evidence type="ECO:0000256" key="2">
    <source>
        <dbReference type="ARBA" id="ARBA00022723"/>
    </source>
</evidence>
<name>A0A2U9T3C3_9GAMM</name>
<dbReference type="SUPFAM" id="SSF51445">
    <property type="entry name" value="(Trans)glycosidases"/>
    <property type="match status" value="1"/>
</dbReference>
<dbReference type="Proteomes" id="UP000249447">
    <property type="component" value="Chromosome"/>
</dbReference>
<keyword evidence="8" id="KW-1185">Reference proteome</keyword>
<evidence type="ECO:0000256" key="4">
    <source>
        <dbReference type="SAM" id="MobiDB-lite"/>
    </source>
</evidence>
<dbReference type="Pfam" id="PF09985">
    <property type="entry name" value="Glucodextran_C"/>
    <property type="match status" value="1"/>
</dbReference>
<dbReference type="SMART" id="SM00642">
    <property type="entry name" value="Aamy"/>
    <property type="match status" value="1"/>
</dbReference>
<dbReference type="Gene3D" id="3.20.20.80">
    <property type="entry name" value="Glycosidases"/>
    <property type="match status" value="1"/>
</dbReference>
<dbReference type="InterPro" id="IPR017853">
    <property type="entry name" value="GH"/>
</dbReference>
<dbReference type="OrthoDB" id="9805159at2"/>
<feature type="domain" description="Glycosyl hydrolase family 13 catalytic" evidence="6">
    <location>
        <begin position="63"/>
        <end position="478"/>
    </location>
</feature>
<dbReference type="GO" id="GO:0005975">
    <property type="term" value="P:carbohydrate metabolic process"/>
    <property type="evidence" value="ECO:0007669"/>
    <property type="project" value="InterPro"/>
</dbReference>
<evidence type="ECO:0000256" key="3">
    <source>
        <dbReference type="ARBA" id="ARBA00022729"/>
    </source>
</evidence>
<reference evidence="7 8" key="1">
    <citation type="submission" date="2018-05" db="EMBL/GenBank/DDBJ databases">
        <title>The complete genome of Lysobacter maris HZ9B, a marine bacterium antagonistic against terrestrial plant pathogens.</title>
        <authorList>
            <person name="Zhang X.-Q."/>
        </authorList>
    </citation>
    <scope>NUCLEOTIDE SEQUENCE [LARGE SCALE GENOMIC DNA]</scope>
    <source>
        <strain evidence="7 8">HZ9B</strain>
    </source>
</reference>
<dbReference type="KEGG" id="lmb:C9I47_0139"/>
<evidence type="ECO:0000259" key="6">
    <source>
        <dbReference type="SMART" id="SM00642"/>
    </source>
</evidence>
<protein>
    <submittedName>
        <fullName evidence="7">Alpha-amylase</fullName>
    </submittedName>
</protein>
<evidence type="ECO:0000313" key="7">
    <source>
        <dbReference type="EMBL" id="AWV05865.1"/>
    </source>
</evidence>
<feature type="region of interest" description="Disordered" evidence="4">
    <location>
        <begin position="200"/>
        <end position="221"/>
    </location>
</feature>
<gene>
    <name evidence="7" type="ORF">C9I47_0139</name>
</gene>
<feature type="region of interest" description="Disordered" evidence="4">
    <location>
        <begin position="73"/>
        <end position="92"/>
    </location>
</feature>
<dbReference type="PANTHER" id="PTHR10357">
    <property type="entry name" value="ALPHA-AMYLASE FAMILY MEMBER"/>
    <property type="match status" value="1"/>
</dbReference>
<dbReference type="InterPro" id="IPR006047">
    <property type="entry name" value="GH13_cat_dom"/>
</dbReference>
<keyword evidence="3 5" id="KW-0732">Signal</keyword>
<accession>A0A2U9T3C3</accession>
<dbReference type="EMBL" id="CP029843">
    <property type="protein sequence ID" value="AWV05865.1"/>
    <property type="molecule type" value="Genomic_DNA"/>
</dbReference>
<evidence type="ECO:0000256" key="5">
    <source>
        <dbReference type="SAM" id="SignalP"/>
    </source>
</evidence>
<dbReference type="PANTHER" id="PTHR10357:SF215">
    <property type="entry name" value="ALPHA-AMYLASE 1"/>
    <property type="match status" value="1"/>
</dbReference>
<dbReference type="Gene3D" id="2.60.40.1190">
    <property type="match status" value="1"/>
</dbReference>
<dbReference type="GO" id="GO:0046872">
    <property type="term" value="F:metal ion binding"/>
    <property type="evidence" value="ECO:0007669"/>
    <property type="project" value="UniProtKB-KW"/>
</dbReference>
<dbReference type="InterPro" id="IPR019248">
    <property type="entry name" value="Glucodextran_C"/>
</dbReference>
<proteinExistence type="predicted"/>
<comment type="cofactor">
    <cofactor evidence="1">
        <name>Ca(2+)</name>
        <dbReference type="ChEBI" id="CHEBI:29108"/>
    </cofactor>
</comment>
<dbReference type="SUPFAM" id="SSF49344">
    <property type="entry name" value="CBD9-like"/>
    <property type="match status" value="1"/>
</dbReference>
<organism evidence="7 8">
    <name type="scientific">Marilutibacter maris</name>
    <dbReference type="NCBI Taxonomy" id="1605891"/>
    <lineage>
        <taxon>Bacteria</taxon>
        <taxon>Pseudomonadati</taxon>
        <taxon>Pseudomonadota</taxon>
        <taxon>Gammaproteobacteria</taxon>
        <taxon>Lysobacterales</taxon>
        <taxon>Lysobacteraceae</taxon>
        <taxon>Marilutibacter</taxon>
    </lineage>
</organism>
<sequence length="884" mass="95062">MQDRSKSRPLPSSLAWLTALAMVSATAPVSAGEPRADGLRAGELHAGKLHVASPDWRDQVVYFAMVDRFDDGDPSNNDQGVGEYDPADGGRYSGGDLRGLNRRLDYIRGLGATALWITPPVANQWLNPSRSFSGYHGYWASDFSAVDPHYGRLDDYRALSRGLHARGMYLIQDVVVNHTGDWLACDRAGAADTAAARCHLRSDPQGRSAPAQPPFDRNDPADAGDRAAAIYHWTAPIADYTDRRQELDGQLADLDDLNTENPAVRRALRESYGRWIREVGVDAFRVDTAFHVPADFFADFLHADEPQAPGVARVAAATGRDDFLAFGEGFGSDKAFADAQARKLDGYMRTPGGLPSMINFPLYGSLGEVFARGRPSAELAYRIDSMMALHADPWRMPSFVDNHDVDRFLAGGSEAGLKQALLAMLTLPGIPVIYYGTEQGFATQRPSMFAAGHGSGGRDHFATDAPLYRYLQRAIALRRGNRAFSRGRPTVLTANAARSGAIAWRMDGDDGRALVVLNSADTPVLLDRLDTGLAPGTWLRGVFAIDGDPRDLQVGADGALSLVLPPRSGKVWRAEAAVAASTLDAPAALPRLDPLPAAPVRGDFEVHGEAPGSRRLQLVIDGDLGSAQTVTVAADGRWRARVRSDAMIDPATVHRLVAHDPDRGASSAAGAFRVALDWRLRAERDDPAGDDTGPDGGYVYPTGPGWRALRPADIRRVRAWSAGGALRVEITMADISEAWHPANGFDHVAFTAYLSLPGRDGGATVMPQQQARLPDGRRWHYRWRAHGWSNALTTADGADADNEGAAVTPVPTIAVDRGAATITAIFPATAFASPADLAGAVLYITTWDYDGGYRPLAPEAGPMRFGGGDAQSPRVMDAIEVTLE</sequence>
<feature type="chain" id="PRO_5015879834" evidence="5">
    <location>
        <begin position="32"/>
        <end position="884"/>
    </location>
</feature>
<dbReference type="Pfam" id="PF00128">
    <property type="entry name" value="Alpha-amylase"/>
    <property type="match status" value="1"/>
</dbReference>
<keyword evidence="2" id="KW-0479">Metal-binding</keyword>
<feature type="signal peptide" evidence="5">
    <location>
        <begin position="1"/>
        <end position="31"/>
    </location>
</feature>